<evidence type="ECO:0000313" key="6">
    <source>
        <dbReference type="EMBL" id="TZE82872.1"/>
    </source>
</evidence>
<dbReference type="InterPro" id="IPR000485">
    <property type="entry name" value="AsnC-type_HTH_dom"/>
</dbReference>
<keyword evidence="1" id="KW-0805">Transcription regulation</keyword>
<dbReference type="InterPro" id="IPR008920">
    <property type="entry name" value="TF_FadR/GntR_C"/>
</dbReference>
<comment type="caution">
    <text evidence="6">The sequence shown here is derived from an EMBL/GenBank/DDBJ whole genome shotgun (WGS) entry which is preliminary data.</text>
</comment>
<organism evidence="6 7">
    <name type="scientific">Calorimonas adulescens</name>
    <dbReference type="NCBI Taxonomy" id="2606906"/>
    <lineage>
        <taxon>Bacteria</taxon>
        <taxon>Bacillati</taxon>
        <taxon>Bacillota</taxon>
        <taxon>Clostridia</taxon>
        <taxon>Thermoanaerobacterales</taxon>
        <taxon>Thermoanaerobacteraceae</taxon>
        <taxon>Calorimonas</taxon>
    </lineage>
</organism>
<feature type="coiled-coil region" evidence="4">
    <location>
        <begin position="149"/>
        <end position="176"/>
    </location>
</feature>
<keyword evidence="3" id="KW-0804">Transcription</keyword>
<keyword evidence="7" id="KW-1185">Reference proteome</keyword>
<evidence type="ECO:0000256" key="1">
    <source>
        <dbReference type="ARBA" id="ARBA00023015"/>
    </source>
</evidence>
<feature type="domain" description="HTH gntR-type" evidence="5">
    <location>
        <begin position="11"/>
        <end position="78"/>
    </location>
</feature>
<gene>
    <name evidence="6" type="ORF">FWJ32_02650</name>
</gene>
<dbReference type="Pfam" id="PF07729">
    <property type="entry name" value="FCD"/>
    <property type="match status" value="1"/>
</dbReference>
<dbReference type="PANTHER" id="PTHR43537">
    <property type="entry name" value="TRANSCRIPTIONAL REGULATOR, GNTR FAMILY"/>
    <property type="match status" value="1"/>
</dbReference>
<dbReference type="Gene3D" id="1.20.120.530">
    <property type="entry name" value="GntR ligand-binding domain-like"/>
    <property type="match status" value="1"/>
</dbReference>
<dbReference type="AlphaFoldDB" id="A0A5D8QEE1"/>
<reference evidence="6 7" key="1">
    <citation type="submission" date="2019-08" db="EMBL/GenBank/DDBJ databases">
        <title>Calorimonas adulescens gen. nov., sp. nov., an anaerobic thermophilic bacterium from Sakhalin hot spring.</title>
        <authorList>
            <person name="Khomyakova M.A."/>
            <person name="Merkel A.Y."/>
            <person name="Novikov A."/>
            <person name="Bonch-Osmolovskaya E.A."/>
            <person name="Slobodkin A.I."/>
        </authorList>
    </citation>
    <scope>NUCLEOTIDE SEQUENCE [LARGE SCALE GENOMIC DNA]</scope>
    <source>
        <strain evidence="6 7">A05MB</strain>
    </source>
</reference>
<dbReference type="CDD" id="cd07377">
    <property type="entry name" value="WHTH_GntR"/>
    <property type="match status" value="1"/>
</dbReference>
<evidence type="ECO:0000256" key="3">
    <source>
        <dbReference type="ARBA" id="ARBA00023163"/>
    </source>
</evidence>
<dbReference type="SUPFAM" id="SSF46785">
    <property type="entry name" value="Winged helix' DNA-binding domain"/>
    <property type="match status" value="1"/>
</dbReference>
<dbReference type="PROSITE" id="PS50949">
    <property type="entry name" value="HTH_GNTR"/>
    <property type="match status" value="1"/>
</dbReference>
<dbReference type="InterPro" id="IPR036388">
    <property type="entry name" value="WH-like_DNA-bd_sf"/>
</dbReference>
<dbReference type="SMART" id="SM00345">
    <property type="entry name" value="HTH_GNTR"/>
    <property type="match status" value="1"/>
</dbReference>
<dbReference type="GO" id="GO:0003700">
    <property type="term" value="F:DNA-binding transcription factor activity"/>
    <property type="evidence" value="ECO:0007669"/>
    <property type="project" value="InterPro"/>
</dbReference>
<dbReference type="GO" id="GO:0043565">
    <property type="term" value="F:sequence-specific DNA binding"/>
    <property type="evidence" value="ECO:0007669"/>
    <property type="project" value="InterPro"/>
</dbReference>
<dbReference type="Pfam" id="PF00392">
    <property type="entry name" value="GntR"/>
    <property type="match status" value="1"/>
</dbReference>
<accession>A0A5D8QEE1</accession>
<dbReference type="SMART" id="SM00895">
    <property type="entry name" value="FCD"/>
    <property type="match status" value="1"/>
</dbReference>
<keyword evidence="2" id="KW-0238">DNA-binding</keyword>
<dbReference type="PRINTS" id="PR00035">
    <property type="entry name" value="HTHGNTR"/>
</dbReference>
<evidence type="ECO:0000256" key="4">
    <source>
        <dbReference type="SAM" id="Coils"/>
    </source>
</evidence>
<name>A0A5D8QEE1_9THEO</name>
<dbReference type="Gene3D" id="1.10.10.10">
    <property type="entry name" value="Winged helix-like DNA-binding domain superfamily/Winged helix DNA-binding domain"/>
    <property type="match status" value="1"/>
</dbReference>
<dbReference type="SUPFAM" id="SSF48008">
    <property type="entry name" value="GntR ligand-binding domain-like"/>
    <property type="match status" value="1"/>
</dbReference>
<evidence type="ECO:0000259" key="5">
    <source>
        <dbReference type="PROSITE" id="PS50949"/>
    </source>
</evidence>
<dbReference type="InterPro" id="IPR036390">
    <property type="entry name" value="WH_DNA-bd_sf"/>
</dbReference>
<dbReference type="RefSeq" id="WP_149544431.1">
    <property type="nucleotide sequence ID" value="NZ_VTPS01000003.1"/>
</dbReference>
<proteinExistence type="predicted"/>
<dbReference type="InterPro" id="IPR000524">
    <property type="entry name" value="Tscrpt_reg_HTH_GntR"/>
</dbReference>
<dbReference type="Proteomes" id="UP000322976">
    <property type="component" value="Unassembled WGS sequence"/>
</dbReference>
<dbReference type="PANTHER" id="PTHR43537:SF24">
    <property type="entry name" value="GLUCONATE OPERON TRANSCRIPTIONAL REPRESSOR"/>
    <property type="match status" value="1"/>
</dbReference>
<keyword evidence="4" id="KW-0175">Coiled coil</keyword>
<dbReference type="EMBL" id="VTPS01000003">
    <property type="protein sequence ID" value="TZE82872.1"/>
    <property type="molecule type" value="Genomic_DNA"/>
</dbReference>
<sequence length="221" mass="25718">MDNFNPIETYKPLRDLVFEYMKEGIISGEFKPGQRLMEVQLASKLGVSRTPIREAIRKLELEGLVIMMPRKGAYVSDLSQKDILEVFEVRTALEGLAAALAAERMSNDEIRMLTDIMENFKDYVDKSDENGIIEADTEFHNLIFQSTRNDKLIQINNNLQEQLKRFRIKYLEAYKRPNKLIPEHERIVEAIKKRTPETARKAAERHLESTQEDFVRSLSKI</sequence>
<protein>
    <submittedName>
        <fullName evidence="6">GntR family transcriptional regulator</fullName>
    </submittedName>
</protein>
<evidence type="ECO:0000313" key="7">
    <source>
        <dbReference type="Proteomes" id="UP000322976"/>
    </source>
</evidence>
<evidence type="ECO:0000256" key="2">
    <source>
        <dbReference type="ARBA" id="ARBA00023125"/>
    </source>
</evidence>
<dbReference type="PRINTS" id="PR00033">
    <property type="entry name" value="HTHASNC"/>
</dbReference>
<dbReference type="InterPro" id="IPR011711">
    <property type="entry name" value="GntR_C"/>
</dbReference>